<sequence length="247" mass="28221">MNCLKFTNVSLAYQKNSINVLEDINLEFFSNQTVAIIGSSGAGKSSLFKAIAKNLIFNAGAISYNGVAINQMKRLQFKKYILKIGFLHQRPNLVPTASVFANLKRDYYFEKYWIANYFKIISPKLTDRFFKVLSKLNIGNYLFHNVEELSGGQQQRVEISKLLLKKPEIILADEPTSSLDTATGSLTLKLLQELTRSLQTITLVSIHTLDLLKSEYFDYVLAIKNRRVLFYKPINDLTQTDLKLVYE</sequence>
<dbReference type="PROSITE" id="PS00211">
    <property type="entry name" value="ABC_TRANSPORTER_1"/>
    <property type="match status" value="1"/>
</dbReference>
<protein>
    <recommendedName>
        <fullName evidence="3">ABC transporter domain-containing protein</fullName>
    </recommendedName>
</protein>
<feature type="domain" description="ABC transporter" evidence="3">
    <location>
        <begin position="4"/>
        <end position="247"/>
    </location>
</feature>
<evidence type="ECO:0000259" key="3">
    <source>
        <dbReference type="PROSITE" id="PS50893"/>
    </source>
</evidence>
<dbReference type="InterPro" id="IPR003593">
    <property type="entry name" value="AAA+_ATPase"/>
</dbReference>
<organism evidence="4 5">
    <name type="scientific">Mycoplasma amphoriforme A39</name>
    <dbReference type="NCBI Taxonomy" id="572419"/>
    <lineage>
        <taxon>Bacteria</taxon>
        <taxon>Bacillati</taxon>
        <taxon>Mycoplasmatota</taxon>
        <taxon>Mollicutes</taxon>
        <taxon>Mycoplasmataceae</taxon>
        <taxon>Mycoplasma</taxon>
    </lineage>
</organism>
<dbReference type="GO" id="GO:0005524">
    <property type="term" value="F:ATP binding"/>
    <property type="evidence" value="ECO:0007669"/>
    <property type="project" value="UniProtKB-KW"/>
</dbReference>
<dbReference type="PANTHER" id="PTHR24220">
    <property type="entry name" value="IMPORT ATP-BINDING PROTEIN"/>
    <property type="match status" value="1"/>
</dbReference>
<gene>
    <name evidence="4" type="ORF">MAMA39_02060</name>
</gene>
<keyword evidence="1" id="KW-0547">Nucleotide-binding</keyword>
<dbReference type="Pfam" id="PF00005">
    <property type="entry name" value="ABC_tran"/>
    <property type="match status" value="1"/>
</dbReference>
<dbReference type="AlphaFoldDB" id="A0A292IHA8"/>
<dbReference type="InterPro" id="IPR017871">
    <property type="entry name" value="ABC_transporter-like_CS"/>
</dbReference>
<dbReference type="SUPFAM" id="SSF52540">
    <property type="entry name" value="P-loop containing nucleoside triphosphate hydrolases"/>
    <property type="match status" value="1"/>
</dbReference>
<dbReference type="Proteomes" id="UP000261764">
    <property type="component" value="Chromosome I"/>
</dbReference>
<dbReference type="EMBL" id="HG937516">
    <property type="protein sequence ID" value="CDN40329.1"/>
    <property type="molecule type" value="Genomic_DNA"/>
</dbReference>
<accession>A0A292IHA8</accession>
<dbReference type="Gene3D" id="3.40.50.300">
    <property type="entry name" value="P-loop containing nucleotide triphosphate hydrolases"/>
    <property type="match status" value="1"/>
</dbReference>
<keyword evidence="5" id="KW-1185">Reference proteome</keyword>
<dbReference type="PROSITE" id="PS50893">
    <property type="entry name" value="ABC_TRANSPORTER_2"/>
    <property type="match status" value="1"/>
</dbReference>
<dbReference type="GO" id="GO:0005886">
    <property type="term" value="C:plasma membrane"/>
    <property type="evidence" value="ECO:0007669"/>
    <property type="project" value="TreeGrafter"/>
</dbReference>
<evidence type="ECO:0000313" key="5">
    <source>
        <dbReference type="Proteomes" id="UP000261764"/>
    </source>
</evidence>
<dbReference type="GO" id="GO:0022857">
    <property type="term" value="F:transmembrane transporter activity"/>
    <property type="evidence" value="ECO:0007669"/>
    <property type="project" value="TreeGrafter"/>
</dbReference>
<dbReference type="GO" id="GO:0016887">
    <property type="term" value="F:ATP hydrolysis activity"/>
    <property type="evidence" value="ECO:0007669"/>
    <property type="project" value="InterPro"/>
</dbReference>
<evidence type="ECO:0000313" key="4">
    <source>
        <dbReference type="EMBL" id="CDN40329.1"/>
    </source>
</evidence>
<evidence type="ECO:0000256" key="2">
    <source>
        <dbReference type="ARBA" id="ARBA00022840"/>
    </source>
</evidence>
<evidence type="ECO:0000256" key="1">
    <source>
        <dbReference type="ARBA" id="ARBA00022741"/>
    </source>
</evidence>
<dbReference type="InterPro" id="IPR015854">
    <property type="entry name" value="ABC_transpr_LolD-like"/>
</dbReference>
<name>A0A292IHA8_9MOLU</name>
<dbReference type="SMART" id="SM00382">
    <property type="entry name" value="AAA"/>
    <property type="match status" value="1"/>
</dbReference>
<dbReference type="InterPro" id="IPR003439">
    <property type="entry name" value="ABC_transporter-like_ATP-bd"/>
</dbReference>
<reference evidence="4 5" key="1">
    <citation type="journal article" date="2015" name="Clin. Infect. Dis.">
        <title>Genomic Investigations unmask Mycoplasma amphoriforme, a new respiratory pathogen.</title>
        <authorList>
            <person name="Gillespie S.H."/>
            <person name="Ling C.L."/>
            <person name="Oravcova K."/>
            <person name="Pinheiro M."/>
            <person name="Wells L."/>
            <person name="Bryant J.M."/>
            <person name="McHugh T.D."/>
            <person name="Bebear C."/>
            <person name="Webster D."/>
            <person name="Harris S.R."/>
            <person name="Seth-Smith H.M."/>
            <person name="Thomson N.R."/>
        </authorList>
    </citation>
    <scope>NUCLEOTIDE SEQUENCE [LARGE SCALE GENOMIC DNA]</scope>
    <source>
        <strain evidence="4 5">A39</strain>
    </source>
</reference>
<keyword evidence="2" id="KW-0067">ATP-binding</keyword>
<dbReference type="KEGG" id="mamp:MAMA39_02060"/>
<dbReference type="InterPro" id="IPR027417">
    <property type="entry name" value="P-loop_NTPase"/>
</dbReference>
<proteinExistence type="predicted"/>